<dbReference type="Proteomes" id="UP000001556">
    <property type="component" value="Chromosome"/>
</dbReference>
<sequence length="82" mass="9497">MEKRSVEHFQCPACYSKAFRFTCPDEVQCCICGSTGKLEAENTPAKIKIKQSDLENHFWTLAHRQHHLEGWMEESKQTKLLG</sequence>
<keyword evidence="2" id="KW-1185">Reference proteome</keyword>
<protein>
    <submittedName>
        <fullName evidence="1">Uncharacterized protein</fullName>
    </submittedName>
</protein>
<dbReference type="HOGENOM" id="CLU_2552769_0_0_9"/>
<organism evidence="1 2">
    <name type="scientific">Desulforamulus reducens (strain ATCC BAA-1160 / DSM 100696 / MI-1)</name>
    <name type="common">Desulfotomaculum reducens</name>
    <dbReference type="NCBI Taxonomy" id="349161"/>
    <lineage>
        <taxon>Bacteria</taxon>
        <taxon>Bacillati</taxon>
        <taxon>Bacillota</taxon>
        <taxon>Clostridia</taxon>
        <taxon>Eubacteriales</taxon>
        <taxon>Peptococcaceae</taxon>
        <taxon>Desulforamulus</taxon>
    </lineage>
</organism>
<evidence type="ECO:0000313" key="2">
    <source>
        <dbReference type="Proteomes" id="UP000001556"/>
    </source>
</evidence>
<evidence type="ECO:0000313" key="1">
    <source>
        <dbReference type="EMBL" id="ABO50018.1"/>
    </source>
</evidence>
<dbReference type="EMBL" id="CP000612">
    <property type="protein sequence ID" value="ABO50018.1"/>
    <property type="molecule type" value="Genomic_DNA"/>
</dbReference>
<gene>
    <name evidence="1" type="ordered locus">Dred_1488</name>
</gene>
<accession>A4J4L5</accession>
<name>A4J4L5_DESRM</name>
<dbReference type="AlphaFoldDB" id="A4J4L5"/>
<proteinExistence type="predicted"/>
<dbReference type="RefSeq" id="WP_011877834.1">
    <property type="nucleotide sequence ID" value="NC_009253.1"/>
</dbReference>
<dbReference type="STRING" id="349161.Dred_1488"/>
<reference evidence="1 2" key="1">
    <citation type="submission" date="2007-03" db="EMBL/GenBank/DDBJ databases">
        <title>Complete sequence of Desulfotomaculum reducens MI-1.</title>
        <authorList>
            <consortium name="US DOE Joint Genome Institute"/>
            <person name="Copeland A."/>
            <person name="Lucas S."/>
            <person name="Lapidus A."/>
            <person name="Barry K."/>
            <person name="Detter J.C."/>
            <person name="Glavina del Rio T."/>
            <person name="Hammon N."/>
            <person name="Israni S."/>
            <person name="Dalin E."/>
            <person name="Tice H."/>
            <person name="Pitluck S."/>
            <person name="Sims D."/>
            <person name="Brettin T."/>
            <person name="Bruce D."/>
            <person name="Han C."/>
            <person name="Tapia R."/>
            <person name="Schmutz J."/>
            <person name="Larimer F."/>
            <person name="Land M."/>
            <person name="Hauser L."/>
            <person name="Kyrpides N."/>
            <person name="Kim E."/>
            <person name="Tebo B.M."/>
            <person name="Richardson P."/>
        </authorList>
    </citation>
    <scope>NUCLEOTIDE SEQUENCE [LARGE SCALE GENOMIC DNA]</scope>
    <source>
        <strain evidence="1 2">MI-1</strain>
    </source>
</reference>
<dbReference type="KEGG" id="drm:Dred_1488"/>